<gene>
    <name evidence="5" type="ORF">HERILL_LOCUS10742</name>
</gene>
<feature type="region of interest" description="Disordered" evidence="3">
    <location>
        <begin position="791"/>
        <end position="902"/>
    </location>
</feature>
<dbReference type="Proteomes" id="UP000594454">
    <property type="component" value="Chromosome 4"/>
</dbReference>
<evidence type="ECO:0000256" key="2">
    <source>
        <dbReference type="SAM" id="Coils"/>
    </source>
</evidence>
<dbReference type="GO" id="GO:0043025">
    <property type="term" value="C:neuronal cell body"/>
    <property type="evidence" value="ECO:0007669"/>
    <property type="project" value="TreeGrafter"/>
</dbReference>
<protein>
    <recommendedName>
        <fullName evidence="4">Ig-like domain-containing protein</fullName>
    </recommendedName>
</protein>
<evidence type="ECO:0000256" key="3">
    <source>
        <dbReference type="SAM" id="MobiDB-lite"/>
    </source>
</evidence>
<organism evidence="5 6">
    <name type="scientific">Hermetia illucens</name>
    <name type="common">Black soldier fly</name>
    <dbReference type="NCBI Taxonomy" id="343691"/>
    <lineage>
        <taxon>Eukaryota</taxon>
        <taxon>Metazoa</taxon>
        <taxon>Ecdysozoa</taxon>
        <taxon>Arthropoda</taxon>
        <taxon>Hexapoda</taxon>
        <taxon>Insecta</taxon>
        <taxon>Pterygota</taxon>
        <taxon>Neoptera</taxon>
        <taxon>Endopterygota</taxon>
        <taxon>Diptera</taxon>
        <taxon>Brachycera</taxon>
        <taxon>Stratiomyomorpha</taxon>
        <taxon>Stratiomyidae</taxon>
        <taxon>Hermetiinae</taxon>
        <taxon>Hermetia</taxon>
    </lineage>
</organism>
<feature type="domain" description="Ig-like" evidence="4">
    <location>
        <begin position="53"/>
        <end position="141"/>
    </location>
</feature>
<dbReference type="InterPro" id="IPR050958">
    <property type="entry name" value="Cell_Adh-Cytoskel_Orgn"/>
</dbReference>
<dbReference type="GO" id="GO:0007156">
    <property type="term" value="P:homophilic cell adhesion via plasma membrane adhesion molecules"/>
    <property type="evidence" value="ECO:0007669"/>
    <property type="project" value="TreeGrafter"/>
</dbReference>
<dbReference type="AlphaFoldDB" id="A0A7R8UVY2"/>
<dbReference type="InterPro" id="IPR003598">
    <property type="entry name" value="Ig_sub2"/>
</dbReference>
<keyword evidence="1" id="KW-0393">Immunoglobulin domain</keyword>
<name>A0A7R8UVY2_HERIL</name>
<dbReference type="InterPro" id="IPR013098">
    <property type="entry name" value="Ig_I-set"/>
</dbReference>
<dbReference type="InterPro" id="IPR013783">
    <property type="entry name" value="Ig-like_fold"/>
</dbReference>
<dbReference type="PANTHER" id="PTHR45080:SF5">
    <property type="entry name" value="PROTEIN TURTLE-LIKE PROTEIN"/>
    <property type="match status" value="1"/>
</dbReference>
<dbReference type="GO" id="GO:0005886">
    <property type="term" value="C:plasma membrane"/>
    <property type="evidence" value="ECO:0007669"/>
    <property type="project" value="TreeGrafter"/>
</dbReference>
<dbReference type="PANTHER" id="PTHR45080">
    <property type="entry name" value="CONTACTIN 5"/>
    <property type="match status" value="1"/>
</dbReference>
<accession>A0A7R8UVY2</accession>
<dbReference type="GO" id="GO:0008046">
    <property type="term" value="F:axon guidance receptor activity"/>
    <property type="evidence" value="ECO:0007669"/>
    <property type="project" value="TreeGrafter"/>
</dbReference>
<dbReference type="InParanoid" id="A0A7R8UVY2"/>
<dbReference type="SMART" id="SM00408">
    <property type="entry name" value="IGc2"/>
    <property type="match status" value="1"/>
</dbReference>
<dbReference type="FunFam" id="2.60.40.10:FF:000877">
    <property type="entry name" value="CLUMA_CG002357, isoform A"/>
    <property type="match status" value="1"/>
</dbReference>
<dbReference type="OrthoDB" id="10616634at2759"/>
<dbReference type="Gene3D" id="2.60.40.10">
    <property type="entry name" value="Immunoglobulins"/>
    <property type="match status" value="1"/>
</dbReference>
<sequence>NNVMPNGEPNVTSDVLEMMHADRHTVGSYQCIADNRVGQPDKKEIYVNVLYAPEIEVERPFVHTGVGYEAQLTCIVHAEPMPHVIWYKDTTQLGTTEQHSQQNHGNRFSLIIRNVTYNDLGNYTCQASNNLGKDRASLTLSGIPTVCVFDSPTLSNYRNQYNISWTVQSYSPIREYRLFYRRQVGQRGHGHHEKVDNNHIGTRYYNPAETTYHRKGLSGVTSSGSILSGYNPLDNPNGGFIGVGAGGSTTTGGGNSLHQEHETWNNIIIPVSYSSFHENGMRHGQGYYGVAGNGLNVGRGQLGSSNYVVWAELTMKLIWTTMLYLAEGVTQILARIEIIIAEDLELEPSAQPAVSKTAGVLDKDAFSGSATIPRVFLLNFSSSSLFNQAVCILIAFSMKEELSISNRHRDSNTAANILDKELKNLRKFKKVAPESIIYRVKNFEKYCKIIDNILYKLLDHTNILLCFRQMLIRKDPLVADFPQKAVETLSAFLRDDTFNYGSSHSTVRPARLDIPFPEISMEMVHIVEYINANRLMCHLSKFSTEFSPIEIQYIDYVKRLKKIYYDRLNVYTNQIYFSTEYFRNLKFANENYQARIRELQFDLRLSTISFENAKINHDEKLKLFLYKEMIAEGVYGAKLQEKRYGTTPQIAKLTKTLNEDRTTREQSLENLKNLYESTVEKDQKRCKLFADTRYKREVAVLAMIEKYDRDYGSEYKRLEALTEKYNQLTKKSEKLDEDLSALMKKNLFIYADIEAQKQHFIVRRNNRVAIVIQRWWRNILKRRFRGLSANLKSQQRLSRPSGQKSRKGTMTSARGTKTFRGARKSDRKVTTSSEEISLLSETQTGEERSRLNSSSSEDETKSASTKKLQPEINLEEIVSTAELPSKKVKRSKTKPKKNKPRN</sequence>
<dbReference type="PROSITE" id="PS50835">
    <property type="entry name" value="IG_LIKE"/>
    <property type="match status" value="1"/>
</dbReference>
<evidence type="ECO:0000313" key="6">
    <source>
        <dbReference type="Proteomes" id="UP000594454"/>
    </source>
</evidence>
<dbReference type="SUPFAM" id="SSF48726">
    <property type="entry name" value="Immunoglobulin"/>
    <property type="match status" value="1"/>
</dbReference>
<feature type="coiled-coil region" evidence="2">
    <location>
        <begin position="718"/>
        <end position="745"/>
    </location>
</feature>
<dbReference type="InterPro" id="IPR007110">
    <property type="entry name" value="Ig-like_dom"/>
</dbReference>
<dbReference type="SMART" id="SM00409">
    <property type="entry name" value="IG"/>
    <property type="match status" value="1"/>
</dbReference>
<feature type="non-terminal residue" evidence="5">
    <location>
        <position position="1"/>
    </location>
</feature>
<dbReference type="CDD" id="cd00096">
    <property type="entry name" value="Ig"/>
    <property type="match status" value="1"/>
</dbReference>
<dbReference type="GO" id="GO:0030424">
    <property type="term" value="C:axon"/>
    <property type="evidence" value="ECO:0007669"/>
    <property type="project" value="TreeGrafter"/>
</dbReference>
<dbReference type="Pfam" id="PF07679">
    <property type="entry name" value="I-set"/>
    <property type="match status" value="1"/>
</dbReference>
<keyword evidence="6" id="KW-1185">Reference proteome</keyword>
<feature type="compositionally biased region" description="Basic residues" evidence="3">
    <location>
        <begin position="886"/>
        <end position="902"/>
    </location>
</feature>
<feature type="compositionally biased region" description="Low complexity" evidence="3">
    <location>
        <begin position="830"/>
        <end position="843"/>
    </location>
</feature>
<feature type="compositionally biased region" description="Polar residues" evidence="3">
    <location>
        <begin position="791"/>
        <end position="815"/>
    </location>
</feature>
<evidence type="ECO:0000259" key="4">
    <source>
        <dbReference type="PROSITE" id="PS50835"/>
    </source>
</evidence>
<proteinExistence type="predicted"/>
<evidence type="ECO:0000256" key="1">
    <source>
        <dbReference type="ARBA" id="ARBA00023319"/>
    </source>
</evidence>
<evidence type="ECO:0000313" key="5">
    <source>
        <dbReference type="EMBL" id="CAD7088084.1"/>
    </source>
</evidence>
<dbReference type="InterPro" id="IPR003599">
    <property type="entry name" value="Ig_sub"/>
</dbReference>
<reference evidence="5 6" key="1">
    <citation type="submission" date="2020-11" db="EMBL/GenBank/DDBJ databases">
        <authorList>
            <person name="Wallbank WR R."/>
            <person name="Pardo Diaz C."/>
            <person name="Kozak K."/>
            <person name="Martin S."/>
            <person name="Jiggins C."/>
            <person name="Moest M."/>
            <person name="Warren A I."/>
            <person name="Generalovic N T."/>
            <person name="Byers J.R.P. K."/>
            <person name="Montejo-Kovacevich G."/>
            <person name="Yen C E."/>
        </authorList>
    </citation>
    <scope>NUCLEOTIDE SEQUENCE [LARGE SCALE GENOMIC DNA]</scope>
</reference>
<dbReference type="GO" id="GO:0050808">
    <property type="term" value="P:synapse organization"/>
    <property type="evidence" value="ECO:0007669"/>
    <property type="project" value="TreeGrafter"/>
</dbReference>
<dbReference type="InterPro" id="IPR036179">
    <property type="entry name" value="Ig-like_dom_sf"/>
</dbReference>
<keyword evidence="2" id="KW-0175">Coiled coil</keyword>
<dbReference type="EMBL" id="LR899012">
    <property type="protein sequence ID" value="CAD7088084.1"/>
    <property type="molecule type" value="Genomic_DNA"/>
</dbReference>